<name>A0A7D9DYX0_PARCT</name>
<dbReference type="AlphaFoldDB" id="A0A7D9DYX0"/>
<reference evidence="2" key="1">
    <citation type="submission" date="2020-04" db="EMBL/GenBank/DDBJ databases">
        <authorList>
            <person name="Alioto T."/>
            <person name="Alioto T."/>
            <person name="Gomez Garrido J."/>
        </authorList>
    </citation>
    <scope>NUCLEOTIDE SEQUENCE</scope>
    <source>
        <strain evidence="2">A484AB</strain>
    </source>
</reference>
<sequence>MRSDRERISQGISWSHRSENSFRIYAAKAVPLSDVIRRDNQTKSYGLMHKKRRTAPSSRKLPVHRSSQLPHNTKSSTLRHGASNTGLGALLMQERGGKLSP</sequence>
<feature type="non-terminal residue" evidence="2">
    <location>
        <position position="101"/>
    </location>
</feature>
<keyword evidence="3" id="KW-1185">Reference proteome</keyword>
<evidence type="ECO:0000313" key="3">
    <source>
        <dbReference type="Proteomes" id="UP001152795"/>
    </source>
</evidence>
<dbReference type="EMBL" id="CACRXK020003104">
    <property type="protein sequence ID" value="CAB3997460.1"/>
    <property type="molecule type" value="Genomic_DNA"/>
</dbReference>
<protein>
    <submittedName>
        <fullName evidence="2">Uncharacterized protein</fullName>
    </submittedName>
</protein>
<evidence type="ECO:0000256" key="1">
    <source>
        <dbReference type="SAM" id="MobiDB-lite"/>
    </source>
</evidence>
<comment type="caution">
    <text evidence="2">The sequence shown here is derived from an EMBL/GenBank/DDBJ whole genome shotgun (WGS) entry which is preliminary data.</text>
</comment>
<organism evidence="2 3">
    <name type="scientific">Paramuricea clavata</name>
    <name type="common">Red gorgonian</name>
    <name type="synonym">Violescent sea-whip</name>
    <dbReference type="NCBI Taxonomy" id="317549"/>
    <lineage>
        <taxon>Eukaryota</taxon>
        <taxon>Metazoa</taxon>
        <taxon>Cnidaria</taxon>
        <taxon>Anthozoa</taxon>
        <taxon>Octocorallia</taxon>
        <taxon>Malacalcyonacea</taxon>
        <taxon>Plexauridae</taxon>
        <taxon>Paramuricea</taxon>
    </lineage>
</organism>
<evidence type="ECO:0000313" key="2">
    <source>
        <dbReference type="EMBL" id="CAB3997460.1"/>
    </source>
</evidence>
<accession>A0A7D9DYX0</accession>
<gene>
    <name evidence="2" type="ORF">PACLA_8A050069</name>
</gene>
<dbReference type="Proteomes" id="UP001152795">
    <property type="component" value="Unassembled WGS sequence"/>
</dbReference>
<proteinExistence type="predicted"/>
<feature type="compositionally biased region" description="Polar residues" evidence="1">
    <location>
        <begin position="65"/>
        <end position="86"/>
    </location>
</feature>
<feature type="region of interest" description="Disordered" evidence="1">
    <location>
        <begin position="50"/>
        <end position="101"/>
    </location>
</feature>